<gene>
    <name evidence="2" type="ORF">PP769_04680</name>
</gene>
<evidence type="ECO:0008006" key="4">
    <source>
        <dbReference type="Google" id="ProtNLM"/>
    </source>
</evidence>
<organism evidence="2 3">
    <name type="scientific">Candidatus Nitrospira allomarina</name>
    <dbReference type="NCBI Taxonomy" id="3020900"/>
    <lineage>
        <taxon>Bacteria</taxon>
        <taxon>Pseudomonadati</taxon>
        <taxon>Nitrospirota</taxon>
        <taxon>Nitrospiria</taxon>
        <taxon>Nitrospirales</taxon>
        <taxon>Nitrospiraceae</taxon>
        <taxon>Nitrospira</taxon>
    </lineage>
</organism>
<dbReference type="EMBL" id="CP116967">
    <property type="protein sequence ID" value="WNM59065.1"/>
    <property type="molecule type" value="Genomic_DNA"/>
</dbReference>
<dbReference type="Proteomes" id="UP001302719">
    <property type="component" value="Chromosome"/>
</dbReference>
<name>A0AA96GF43_9BACT</name>
<keyword evidence="3" id="KW-1185">Reference proteome</keyword>
<dbReference type="RefSeq" id="WP_312645728.1">
    <property type="nucleotide sequence ID" value="NZ_CP116967.1"/>
</dbReference>
<feature type="compositionally biased region" description="Polar residues" evidence="1">
    <location>
        <begin position="7"/>
        <end position="22"/>
    </location>
</feature>
<protein>
    <recommendedName>
        <fullName evidence="4">Glutathionylspermidine synthase pre-ATP-grasp-like domain-containing protein</fullName>
    </recommendedName>
</protein>
<reference evidence="2 3" key="1">
    <citation type="submission" date="2023-01" db="EMBL/GenBank/DDBJ databases">
        <title>Cultivation and genomic characterization of new, ubiquitous marine nitrite-oxidizing bacteria from the Nitrospirales.</title>
        <authorList>
            <person name="Mueller A.J."/>
            <person name="Daebeler A."/>
            <person name="Herbold C.W."/>
            <person name="Kirkegaard R.H."/>
            <person name="Daims H."/>
        </authorList>
    </citation>
    <scope>NUCLEOTIDE SEQUENCE [LARGE SCALE GENOMIC DNA]</scope>
    <source>
        <strain evidence="2 3">VA</strain>
    </source>
</reference>
<dbReference type="AlphaFoldDB" id="A0AA96GF43"/>
<accession>A0AA96GF43</accession>
<evidence type="ECO:0000256" key="1">
    <source>
        <dbReference type="SAM" id="MobiDB-lite"/>
    </source>
</evidence>
<sequence>MPGPLHPSSTINPGSVISSHVEQSGPILPLSPSTSDSPYPLYRDRLLKDGLFVNGQDNHWRVACGPFSLSTEEAKFFEALGQHLLVFYQALNRLYLESLKGLQPAWVHEYLDIGKPEDLLALARMNRFKNQLPGVIRPDLIPTNAGMALTELDSVPGGIGLTASLSRMYAQQGFPVWPQSDGLVQGFSRMLRGVLHGQPPRVAIVVSDEAEAYRAEMQWVVTQLRQEGWEAYCGHPRDIRFTEEGLFIHHEGQEQSLSVIYRFYELFDLKNIPKGELIAYSAKKGRIVVTPPYKPWMEEKLALALFHHPMLEKFWEHELKSDTYDCLRAIIPETWILDPRPLPPSAVIPGLRHGNRAVSDWQWLGEATQKERQYVIKVSGFSDQAWGSRGVSIGHDMSQVQWKEVVSQALDQFETSPSILQTFHKGRLVVVEYYDSHSGDVVSMEGRARLSPYYFVDEGQARLGGVLATVCPKDKKIIHGMRDAVMAPCSIMASHPSS</sequence>
<evidence type="ECO:0000313" key="3">
    <source>
        <dbReference type="Proteomes" id="UP001302719"/>
    </source>
</evidence>
<evidence type="ECO:0000313" key="2">
    <source>
        <dbReference type="EMBL" id="WNM59065.1"/>
    </source>
</evidence>
<proteinExistence type="predicted"/>
<feature type="region of interest" description="Disordered" evidence="1">
    <location>
        <begin position="1"/>
        <end position="32"/>
    </location>
</feature>
<dbReference type="KEGG" id="nall:PP769_04680"/>